<dbReference type="CDD" id="cd02414">
    <property type="entry name" value="KH-II_Jag"/>
    <property type="match status" value="1"/>
</dbReference>
<dbReference type="InterPro" id="IPR038247">
    <property type="entry name" value="Jag_N_dom_sf"/>
</dbReference>
<dbReference type="NCBIfam" id="NF041568">
    <property type="entry name" value="Jag_EloR"/>
    <property type="match status" value="1"/>
</dbReference>
<dbReference type="Proteomes" id="UP000235670">
    <property type="component" value="Unassembled WGS sequence"/>
</dbReference>
<keyword evidence="7" id="KW-0175">Coiled coil</keyword>
<dbReference type="Gene3D" id="3.30.1370.50">
    <property type="entry name" value="R3H-like domain"/>
    <property type="match status" value="1"/>
</dbReference>
<organism evidence="9 11">
    <name type="scientific">Gemella sanguinis</name>
    <dbReference type="NCBI Taxonomy" id="84135"/>
    <lineage>
        <taxon>Bacteria</taxon>
        <taxon>Bacillati</taxon>
        <taxon>Bacillota</taxon>
        <taxon>Bacilli</taxon>
        <taxon>Bacillales</taxon>
        <taxon>Gemellaceae</taxon>
        <taxon>Gemella</taxon>
    </lineage>
</organism>
<dbReference type="CDD" id="cd02644">
    <property type="entry name" value="R3H_jag"/>
    <property type="match status" value="1"/>
</dbReference>
<dbReference type="InterPro" id="IPR015946">
    <property type="entry name" value="KH_dom-like_a/b"/>
</dbReference>
<sequence length="284" mass="32580">MEKEFIYVAGTVDEAIKNGLADLGLKEEDVKIEVLEGGSAGIFGLFKKEARVKLSPLDSEFKKEDKPKVEEKEVIEVKTEVKEEVKEQKQEEKVVVKEEKETPVDEKTTEVKEETVVEKEEVKEQRPKREDYIVKNQDKIVSYLQNIVIAMGYPDATVDFSEDGNRHFTLNIKTEENTSLIIGKRGSTLNSLQFLVNNYAKKFSSHFFRIEVDCDDYRESRKKTLEELALNLAKKSKKTGRPVELEPMTSVERKIIHNALTGIKNVETESRGDEPYRYLVITAK</sequence>
<feature type="coiled-coil region" evidence="7">
    <location>
        <begin position="71"/>
        <end position="102"/>
    </location>
</feature>
<evidence type="ECO:0000256" key="6">
    <source>
        <dbReference type="HAMAP-Rule" id="MF_00867"/>
    </source>
</evidence>
<comment type="domain">
    <text evidence="6">Has an N-terminal Jag-N domain and 2 RNA-binding domains (KH and R3H).</text>
</comment>
<evidence type="ECO:0000313" key="9">
    <source>
        <dbReference type="EMBL" id="PMC51665.1"/>
    </source>
</evidence>
<evidence type="ECO:0000313" key="10">
    <source>
        <dbReference type="EMBL" id="QGS07546.1"/>
    </source>
</evidence>
<accession>A0A2N6SCJ6</accession>
<dbReference type="PROSITE" id="PS51061">
    <property type="entry name" value="R3H"/>
    <property type="match status" value="1"/>
</dbReference>
<evidence type="ECO:0000313" key="11">
    <source>
        <dbReference type="Proteomes" id="UP000235670"/>
    </source>
</evidence>
<dbReference type="HAMAP" id="MF_00867">
    <property type="entry name" value="KhpB"/>
    <property type="match status" value="1"/>
</dbReference>
<dbReference type="GO" id="GO:0008360">
    <property type="term" value="P:regulation of cell shape"/>
    <property type="evidence" value="ECO:0007669"/>
    <property type="project" value="UniProtKB-KW"/>
</dbReference>
<dbReference type="AlphaFoldDB" id="A0A2N6SCJ6"/>
<dbReference type="InterPro" id="IPR038008">
    <property type="entry name" value="Jag_KH"/>
</dbReference>
<evidence type="ECO:0000256" key="1">
    <source>
        <dbReference type="ARBA" id="ARBA00022490"/>
    </source>
</evidence>
<dbReference type="OrthoDB" id="9794483at2"/>
<reference evidence="10 12" key="2">
    <citation type="submission" date="2019-11" db="EMBL/GenBank/DDBJ databases">
        <title>FDA dAtabase for Regulatory Grade micrObial Sequences (FDA-ARGOS): Supporting development and validation of Infectious Disease Dx tests.</title>
        <authorList>
            <person name="Turner S."/>
            <person name="Byrd R."/>
            <person name="Tallon L."/>
            <person name="Sadzewicz L."/>
            <person name="Vavikolanu K."/>
            <person name="Mehta A."/>
            <person name="Aluvathingal J."/>
            <person name="Nadendla S."/>
            <person name="Myers T."/>
            <person name="Yan Y."/>
            <person name="Sichtig H."/>
        </authorList>
    </citation>
    <scope>NUCLEOTIDE SEQUENCE [LARGE SCALE GENOMIC DNA]</scope>
    <source>
        <strain evidence="10 12">FDAARGOS_742</strain>
    </source>
</reference>
<dbReference type="Pfam" id="PF13083">
    <property type="entry name" value="KH_KhpA-B"/>
    <property type="match status" value="1"/>
</dbReference>
<dbReference type="STRING" id="84135.GCA_001052115_01230"/>
<dbReference type="PANTHER" id="PTHR35800">
    <property type="entry name" value="PROTEIN JAG"/>
    <property type="match status" value="1"/>
</dbReference>
<name>A0A2N6SCJ6_9BACL</name>
<keyword evidence="5 6" id="KW-0961">Cell wall biogenesis/degradation</keyword>
<feature type="domain" description="R3H" evidence="8">
    <location>
        <begin position="219"/>
        <end position="284"/>
    </location>
</feature>
<dbReference type="GO" id="GO:0009252">
    <property type="term" value="P:peptidoglycan biosynthetic process"/>
    <property type="evidence" value="ECO:0007669"/>
    <property type="project" value="UniProtKB-UniRule"/>
</dbReference>
<proteinExistence type="inferred from homology"/>
<dbReference type="SMART" id="SM00393">
    <property type="entry name" value="R3H"/>
    <property type="match status" value="1"/>
</dbReference>
<dbReference type="InterPro" id="IPR039247">
    <property type="entry name" value="KhpB"/>
</dbReference>
<evidence type="ECO:0000256" key="5">
    <source>
        <dbReference type="ARBA" id="ARBA00023316"/>
    </source>
</evidence>
<keyword evidence="12" id="KW-1185">Reference proteome</keyword>
<dbReference type="InterPro" id="IPR032782">
    <property type="entry name" value="KhpB_N"/>
</dbReference>
<keyword evidence="1 6" id="KW-0963">Cytoplasm</keyword>
<evidence type="ECO:0000256" key="7">
    <source>
        <dbReference type="SAM" id="Coils"/>
    </source>
</evidence>
<dbReference type="PANTHER" id="PTHR35800:SF1">
    <property type="entry name" value="RNA-BINDING PROTEIN KHPB"/>
    <property type="match status" value="1"/>
</dbReference>
<dbReference type="InterPro" id="IPR036867">
    <property type="entry name" value="R3H_dom_sf"/>
</dbReference>
<comment type="subcellular location">
    <subcellularLocation>
        <location evidence="6">Cytoplasm</location>
    </subcellularLocation>
</comment>
<dbReference type="SUPFAM" id="SSF82708">
    <property type="entry name" value="R3H domain"/>
    <property type="match status" value="1"/>
</dbReference>
<evidence type="ECO:0000313" key="12">
    <source>
        <dbReference type="Proteomes" id="UP000427636"/>
    </source>
</evidence>
<dbReference type="InterPro" id="IPR034079">
    <property type="entry name" value="R3H_KhpB"/>
</dbReference>
<dbReference type="GO" id="GO:0071555">
    <property type="term" value="P:cell wall organization"/>
    <property type="evidence" value="ECO:0007669"/>
    <property type="project" value="UniProtKB-KW"/>
</dbReference>
<keyword evidence="3 6" id="KW-0133">Cell shape</keyword>
<evidence type="ECO:0000259" key="8">
    <source>
        <dbReference type="PROSITE" id="PS51061"/>
    </source>
</evidence>
<evidence type="ECO:0000256" key="2">
    <source>
        <dbReference type="ARBA" id="ARBA00022884"/>
    </source>
</evidence>
<dbReference type="GO" id="GO:0003723">
    <property type="term" value="F:RNA binding"/>
    <property type="evidence" value="ECO:0007669"/>
    <property type="project" value="UniProtKB-UniRule"/>
</dbReference>
<dbReference type="GO" id="GO:0005737">
    <property type="term" value="C:cytoplasm"/>
    <property type="evidence" value="ECO:0007669"/>
    <property type="project" value="UniProtKB-SubCell"/>
</dbReference>
<reference evidence="9 11" key="1">
    <citation type="submission" date="2017-09" db="EMBL/GenBank/DDBJ databases">
        <title>Bacterial strain isolated from the female urinary microbiota.</title>
        <authorList>
            <person name="Thomas-White K."/>
            <person name="Kumar N."/>
            <person name="Forster S."/>
            <person name="Putonti C."/>
            <person name="Lawley T."/>
            <person name="Wolfe A.J."/>
        </authorList>
    </citation>
    <scope>NUCLEOTIDE SEQUENCE [LARGE SCALE GENOMIC DNA]</scope>
    <source>
        <strain evidence="9 11">UMB0186</strain>
    </source>
</reference>
<comment type="caution">
    <text evidence="6">Lacks conserved residue(s) required for the propagation of feature annotation.</text>
</comment>
<dbReference type="EMBL" id="PNGT01000013">
    <property type="protein sequence ID" value="PMC51665.1"/>
    <property type="molecule type" value="Genomic_DNA"/>
</dbReference>
<protein>
    <recommendedName>
        <fullName evidence="6">RNA-binding protein KhpB</fullName>
    </recommendedName>
    <alternativeName>
        <fullName evidence="6">RNA-binding protein EloR</fullName>
    </alternativeName>
</protein>
<dbReference type="GeneID" id="84802470"/>
<dbReference type="Proteomes" id="UP000427636">
    <property type="component" value="Chromosome"/>
</dbReference>
<gene>
    <name evidence="6" type="primary">khpB</name>
    <name evidence="6" type="synonym">eloR</name>
    <name evidence="9" type="ORF">CJ218_08780</name>
    <name evidence="10" type="ORF">FOC50_04350</name>
</gene>
<dbReference type="Gene3D" id="3.30.30.80">
    <property type="entry name" value="probable RNA-binding protein from clostridium symbiosum atcc 14940"/>
    <property type="match status" value="1"/>
</dbReference>
<dbReference type="RefSeq" id="WP_006363811.1">
    <property type="nucleotide sequence ID" value="NZ_CP046313.1"/>
</dbReference>
<keyword evidence="4 6" id="KW-0143">Chaperone</keyword>
<comment type="subunit">
    <text evidence="6">Forms a complex with KhpA.</text>
</comment>
<comment type="similarity">
    <text evidence="6">Belongs to the KhpB RNA-binding protein family.</text>
</comment>
<dbReference type="Gene3D" id="3.30.300.20">
    <property type="match status" value="1"/>
</dbReference>
<dbReference type="EMBL" id="CP046313">
    <property type="protein sequence ID" value="QGS07546.1"/>
    <property type="molecule type" value="Genomic_DNA"/>
</dbReference>
<dbReference type="InterPro" id="IPR001374">
    <property type="entry name" value="R3H_dom"/>
</dbReference>
<comment type="function">
    <text evidence="6">A probable RNA chaperone. Forms a complex with KhpA which binds to cellular RNA and controls its expression. Plays a role in peptidoglycan (PG) homeostasis and cell length regulation.</text>
</comment>
<keyword evidence="2 6" id="KW-0694">RNA-binding</keyword>
<dbReference type="Pfam" id="PF01424">
    <property type="entry name" value="R3H"/>
    <property type="match status" value="1"/>
</dbReference>
<evidence type="ECO:0000256" key="3">
    <source>
        <dbReference type="ARBA" id="ARBA00022960"/>
    </source>
</evidence>
<dbReference type="SMART" id="SM01245">
    <property type="entry name" value="Jag_N"/>
    <property type="match status" value="1"/>
</dbReference>
<dbReference type="Pfam" id="PF14804">
    <property type="entry name" value="Jag_N"/>
    <property type="match status" value="1"/>
</dbReference>
<evidence type="ECO:0000256" key="4">
    <source>
        <dbReference type="ARBA" id="ARBA00023186"/>
    </source>
</evidence>